<keyword evidence="2" id="KW-1133">Transmembrane helix</keyword>
<feature type="transmembrane region" description="Helical" evidence="2">
    <location>
        <begin position="231"/>
        <end position="250"/>
    </location>
</feature>
<feature type="transmembrane region" description="Helical" evidence="2">
    <location>
        <begin position="285"/>
        <end position="304"/>
    </location>
</feature>
<keyword evidence="5" id="KW-1185">Reference proteome</keyword>
<protein>
    <submittedName>
        <fullName evidence="4">Patatin-like phospholipase</fullName>
    </submittedName>
</protein>
<dbReference type="SUPFAM" id="SSF52151">
    <property type="entry name" value="FabD/lysophospholipase-like"/>
    <property type="match status" value="1"/>
</dbReference>
<evidence type="ECO:0000259" key="3">
    <source>
        <dbReference type="Pfam" id="PF01734"/>
    </source>
</evidence>
<dbReference type="AlphaFoldDB" id="A0A1I2IWP6"/>
<name>A0A1I2IWP6_9BACT</name>
<keyword evidence="1" id="KW-0443">Lipid metabolism</keyword>
<gene>
    <name evidence="4" type="ORF">SAMN04488541_103728</name>
</gene>
<dbReference type="Proteomes" id="UP000199513">
    <property type="component" value="Unassembled WGS sequence"/>
</dbReference>
<keyword evidence="2" id="KW-0472">Membrane</keyword>
<keyword evidence="2" id="KW-0812">Transmembrane</keyword>
<evidence type="ECO:0000256" key="1">
    <source>
        <dbReference type="ARBA" id="ARBA00023098"/>
    </source>
</evidence>
<evidence type="ECO:0000256" key="2">
    <source>
        <dbReference type="SAM" id="Phobius"/>
    </source>
</evidence>
<accession>A0A1I2IWP6</accession>
<dbReference type="InterPro" id="IPR002641">
    <property type="entry name" value="PNPLA_dom"/>
</dbReference>
<feature type="transmembrane region" description="Helical" evidence="2">
    <location>
        <begin position="60"/>
        <end position="85"/>
    </location>
</feature>
<feature type="transmembrane region" description="Helical" evidence="2">
    <location>
        <begin position="21"/>
        <end position="40"/>
    </location>
</feature>
<dbReference type="InterPro" id="IPR016035">
    <property type="entry name" value="Acyl_Trfase/lysoPLipase"/>
</dbReference>
<reference evidence="4 5" key="1">
    <citation type="submission" date="2016-10" db="EMBL/GenBank/DDBJ databases">
        <authorList>
            <person name="de Groot N.N."/>
        </authorList>
    </citation>
    <scope>NUCLEOTIDE SEQUENCE [LARGE SCALE GENOMIC DNA]</scope>
    <source>
        <strain>GEY</strain>
        <strain evidence="5">DSM 9560</strain>
    </source>
</reference>
<sequence length="747" mass="86473">MLHLLFYSFPIQLLIYHLKKSQVLLLLWAMLTAIVMGYFGKDLGIPYLFLDAEYLGKVDFFSFFLVGAGLGILSMSFHITCYILIGHRFGFLASLRRPFTKFCVNNSLIPLLFTLIYLYNFIKYQYDYGYGEVWFKVAGLVSGLVGMLLVFFTYFRYTNKDIFKHLAENVDKRLRRNKVNRFFLMQRLAYTQTHRITVKSYFQLPFYLKKIRYNYSYNKEDLLKIFDQNQLNALVIQAVSFAFLVVLGIFRDVEYMQIPVAASSMILISVLMMLVGAISYWFRGWSGFVIILILIILNTSLLRVGKEKPYNQAFGLDYRKKADYSLKRIKDLANEENYLADFKATTQILENWRAKFPASQKPKMIFICSSGGGQRASVWTLRCLQALDSAFGEKVINQTMLMTGASGGMIGAAYFRELYLQKQQNQAINISNRKYLDNIAKDRLNPLIFALLTGDLGFRFQQVSYGDKSYFKDRSYFFERKIITDTENILDKRLIDYQLPEAQAKIPMMIISPCIINDGRKLLISPQNISYLTSVGGFDKKELPTNIKGIEFRRFFEKQDADSLHFVTALRMNATFPYITPNVLLPSSPLMEIMDAGLIDNFGIDNAVRFLYVFREWISANTSGVIFLSIRDTQKEISPKHQERTFLNYLFSPLQDVLGNLTRIQNVRNEIDLEYATTWFEGKLSLVEFQYLEELLAQPTNADLPPSAQPASLSWRLTAKEKEGINQMIHCKYNKASMEKLKKLLEQ</sequence>
<feature type="transmembrane region" description="Helical" evidence="2">
    <location>
        <begin position="106"/>
        <end position="122"/>
    </location>
</feature>
<dbReference type="GO" id="GO:0006629">
    <property type="term" value="P:lipid metabolic process"/>
    <property type="evidence" value="ECO:0007669"/>
    <property type="project" value="UniProtKB-KW"/>
</dbReference>
<proteinExistence type="predicted"/>
<dbReference type="RefSeq" id="WP_091548780.1">
    <property type="nucleotide sequence ID" value="NZ_FONY01000037.1"/>
</dbReference>
<dbReference type="Gene3D" id="3.40.1090.10">
    <property type="entry name" value="Cytosolic phospholipase A2 catalytic domain"/>
    <property type="match status" value="1"/>
</dbReference>
<dbReference type="EMBL" id="FONY01000037">
    <property type="protein sequence ID" value="SFF46170.1"/>
    <property type="molecule type" value="Genomic_DNA"/>
</dbReference>
<dbReference type="STRING" id="1003.SAMN04488541_103728"/>
<feature type="transmembrane region" description="Helical" evidence="2">
    <location>
        <begin position="256"/>
        <end position="278"/>
    </location>
</feature>
<organism evidence="4 5">
    <name type="scientific">Thermoflexibacter ruber</name>
    <dbReference type="NCBI Taxonomy" id="1003"/>
    <lineage>
        <taxon>Bacteria</taxon>
        <taxon>Pseudomonadati</taxon>
        <taxon>Bacteroidota</taxon>
        <taxon>Cytophagia</taxon>
        <taxon>Cytophagales</taxon>
        <taxon>Thermoflexibacteraceae</taxon>
        <taxon>Thermoflexibacter</taxon>
    </lineage>
</organism>
<feature type="domain" description="PNPLA" evidence="3">
    <location>
        <begin position="368"/>
        <end position="607"/>
    </location>
</feature>
<evidence type="ECO:0000313" key="5">
    <source>
        <dbReference type="Proteomes" id="UP000199513"/>
    </source>
</evidence>
<evidence type="ECO:0000313" key="4">
    <source>
        <dbReference type="EMBL" id="SFF46170.1"/>
    </source>
</evidence>
<dbReference type="OrthoDB" id="1488930at2"/>
<dbReference type="Pfam" id="PF01734">
    <property type="entry name" value="Patatin"/>
    <property type="match status" value="1"/>
</dbReference>
<feature type="transmembrane region" description="Helical" evidence="2">
    <location>
        <begin position="134"/>
        <end position="155"/>
    </location>
</feature>